<dbReference type="Gene3D" id="1.20.1540.10">
    <property type="entry name" value="Rhomboid-like"/>
    <property type="match status" value="1"/>
</dbReference>
<protein>
    <recommendedName>
        <fullName evidence="7">Peptidase S54 rhomboid domain-containing protein</fullName>
    </recommendedName>
</protein>
<dbReference type="InterPro" id="IPR051739">
    <property type="entry name" value="Rhomboid_IM_Serine_Proteases"/>
</dbReference>
<dbReference type="SUPFAM" id="SSF144091">
    <property type="entry name" value="Rhomboid-like"/>
    <property type="match status" value="1"/>
</dbReference>
<dbReference type="InterPro" id="IPR035952">
    <property type="entry name" value="Rhomboid-like_sf"/>
</dbReference>
<dbReference type="Proteomes" id="UP000095300">
    <property type="component" value="Unassembled WGS sequence"/>
</dbReference>
<reference evidence="8" key="1">
    <citation type="submission" date="2020-05" db="UniProtKB">
        <authorList>
            <consortium name="EnsemblMetazoa"/>
        </authorList>
    </citation>
    <scope>IDENTIFICATION</scope>
    <source>
        <strain evidence="8">USDA</strain>
    </source>
</reference>
<comment type="subcellular location">
    <subcellularLocation>
        <location evidence="1">Membrane</location>
        <topology evidence="1">Multi-pass membrane protein</topology>
    </subcellularLocation>
</comment>
<accession>A0A1I8NTT3</accession>
<evidence type="ECO:0000256" key="5">
    <source>
        <dbReference type="ARBA" id="ARBA00023136"/>
    </source>
</evidence>
<evidence type="ECO:0000313" key="8">
    <source>
        <dbReference type="EnsemblMetazoa" id="SCAU001963-PA"/>
    </source>
</evidence>
<feature type="transmembrane region" description="Helical" evidence="6">
    <location>
        <begin position="220"/>
        <end position="239"/>
    </location>
</feature>
<dbReference type="Pfam" id="PF01694">
    <property type="entry name" value="Rhomboid"/>
    <property type="match status" value="1"/>
</dbReference>
<dbReference type="PANTHER" id="PTHR45840:SF10">
    <property type="entry name" value="RHOMBOID PROTEASE"/>
    <property type="match status" value="1"/>
</dbReference>
<dbReference type="GO" id="GO:0016020">
    <property type="term" value="C:membrane"/>
    <property type="evidence" value="ECO:0007669"/>
    <property type="project" value="UniProtKB-SubCell"/>
</dbReference>
<keyword evidence="3 6" id="KW-0812">Transmembrane</keyword>
<proteinExistence type="inferred from homology"/>
<sequence length="245" mass="27837">MESPKDRILIEPCLPVIAPVIIQTSHGDAEAETRINLLNGDKEFVDSLRQNKRIWKIPWFILIMCSLQVSLHLMANRCVRQQLMFMPDGAREYWRFVTYMLLHSDILHLTMNICLQLVIAFCLETEQSHWKVAVIYVIGGISGSMATSCLQPQLSLMGASAGVYALLMSHIPHTLKNFHSLDHRYLRILALMILFLSDICFTTFHVLINHNTNPRICLEAHVAGAMAGLIMGFVIYNTLTKSSKR</sequence>
<keyword evidence="9" id="KW-1185">Reference proteome</keyword>
<evidence type="ECO:0000256" key="2">
    <source>
        <dbReference type="ARBA" id="ARBA00009045"/>
    </source>
</evidence>
<organism evidence="8 9">
    <name type="scientific">Stomoxys calcitrans</name>
    <name type="common">Stable fly</name>
    <name type="synonym">Conops calcitrans</name>
    <dbReference type="NCBI Taxonomy" id="35570"/>
    <lineage>
        <taxon>Eukaryota</taxon>
        <taxon>Metazoa</taxon>
        <taxon>Ecdysozoa</taxon>
        <taxon>Arthropoda</taxon>
        <taxon>Hexapoda</taxon>
        <taxon>Insecta</taxon>
        <taxon>Pterygota</taxon>
        <taxon>Neoptera</taxon>
        <taxon>Endopterygota</taxon>
        <taxon>Diptera</taxon>
        <taxon>Brachycera</taxon>
        <taxon>Muscomorpha</taxon>
        <taxon>Muscoidea</taxon>
        <taxon>Muscidae</taxon>
        <taxon>Stomoxys</taxon>
    </lineage>
</organism>
<dbReference type="AlphaFoldDB" id="A0A1I8NTT3"/>
<dbReference type="VEuPathDB" id="VectorBase:SCAU001963"/>
<feature type="domain" description="Peptidase S54 rhomboid" evidence="7">
    <location>
        <begin position="91"/>
        <end position="236"/>
    </location>
</feature>
<evidence type="ECO:0000256" key="6">
    <source>
        <dbReference type="SAM" id="Phobius"/>
    </source>
</evidence>
<feature type="transmembrane region" description="Helical" evidence="6">
    <location>
        <begin position="185"/>
        <end position="208"/>
    </location>
</feature>
<gene>
    <name evidence="8" type="primary">106088893</name>
</gene>
<dbReference type="OrthoDB" id="418595at2759"/>
<dbReference type="STRING" id="35570.A0A1I8NTT3"/>
<keyword evidence="4 6" id="KW-1133">Transmembrane helix</keyword>
<evidence type="ECO:0000256" key="3">
    <source>
        <dbReference type="ARBA" id="ARBA00022692"/>
    </source>
</evidence>
<keyword evidence="5 6" id="KW-0472">Membrane</keyword>
<dbReference type="InterPro" id="IPR022764">
    <property type="entry name" value="Peptidase_S54_rhomboid_dom"/>
</dbReference>
<dbReference type="KEGG" id="scac:106088893"/>
<evidence type="ECO:0000259" key="7">
    <source>
        <dbReference type="Pfam" id="PF01694"/>
    </source>
</evidence>
<evidence type="ECO:0000256" key="1">
    <source>
        <dbReference type="ARBA" id="ARBA00004141"/>
    </source>
</evidence>
<dbReference type="PANTHER" id="PTHR45840">
    <property type="entry name" value="RHOMBOID-RELATED PROTEIN"/>
    <property type="match status" value="1"/>
</dbReference>
<dbReference type="GO" id="GO:0004252">
    <property type="term" value="F:serine-type endopeptidase activity"/>
    <property type="evidence" value="ECO:0007669"/>
    <property type="project" value="InterPro"/>
</dbReference>
<evidence type="ECO:0000313" key="9">
    <source>
        <dbReference type="Proteomes" id="UP000095300"/>
    </source>
</evidence>
<evidence type="ECO:0000256" key="4">
    <source>
        <dbReference type="ARBA" id="ARBA00022989"/>
    </source>
</evidence>
<feature type="transmembrane region" description="Helical" evidence="6">
    <location>
        <begin position="57"/>
        <end position="76"/>
    </location>
</feature>
<name>A0A1I8NTT3_STOCA</name>
<comment type="similarity">
    <text evidence="2">Belongs to the peptidase S54 family.</text>
</comment>
<dbReference type="EnsemblMetazoa" id="SCAU001963-RA">
    <property type="protein sequence ID" value="SCAU001963-PA"/>
    <property type="gene ID" value="SCAU001963"/>
</dbReference>